<dbReference type="InterPro" id="IPR017441">
    <property type="entry name" value="Protein_kinase_ATP_BS"/>
</dbReference>
<keyword evidence="5 6" id="KW-0067">ATP-binding</keyword>
<dbReference type="SMART" id="SM00220">
    <property type="entry name" value="S_TKc"/>
    <property type="match status" value="1"/>
</dbReference>
<dbReference type="PROSITE" id="PS50011">
    <property type="entry name" value="PROTEIN_KINASE_DOM"/>
    <property type="match status" value="1"/>
</dbReference>
<evidence type="ECO:0000256" key="3">
    <source>
        <dbReference type="ARBA" id="ARBA00022741"/>
    </source>
</evidence>
<dbReference type="PANTHER" id="PTHR45646">
    <property type="entry name" value="SERINE/THREONINE-PROTEIN KINASE DOA-RELATED"/>
    <property type="match status" value="1"/>
</dbReference>
<dbReference type="RefSeq" id="XP_064711748.1">
    <property type="nucleotide sequence ID" value="XM_064843888.1"/>
</dbReference>
<keyword evidence="2" id="KW-0808">Transferase</keyword>
<dbReference type="GO" id="GO:0004674">
    <property type="term" value="F:protein serine/threonine kinase activity"/>
    <property type="evidence" value="ECO:0007669"/>
    <property type="project" value="UniProtKB-KW"/>
</dbReference>
<dbReference type="Proteomes" id="UP001358417">
    <property type="component" value="Unassembled WGS sequence"/>
</dbReference>
<feature type="binding site" evidence="6">
    <location>
        <position position="83"/>
    </location>
    <ligand>
        <name>ATP</name>
        <dbReference type="ChEBI" id="CHEBI:30616"/>
    </ligand>
</feature>
<dbReference type="InterPro" id="IPR051175">
    <property type="entry name" value="CLK_kinases"/>
</dbReference>
<dbReference type="InterPro" id="IPR000719">
    <property type="entry name" value="Prot_kinase_dom"/>
</dbReference>
<evidence type="ECO:0000256" key="2">
    <source>
        <dbReference type="ARBA" id="ARBA00022679"/>
    </source>
</evidence>
<sequence length="488" mass="55186">MAQSQERFDSAFEWKEEEKLKFANHSPQWEWLERNSNSGYHPVTIGDTFSNGRYSVVHKLGKGSNGTVWLVRDAQVDRLMALKILTGSSTFRNRERGVYEFMYDQNEVNPCFTNFLLPQHSFLIQGPNGFHFCLVFRLMGPTLRQFNASNHMLNPEMHQALTKPLIEGLLHLHKLGVCAADISPGNVIFGIVEIASWSDEQVYATFGAPVGTEVEPLLLRRETRSPDSVAYILKHAPKLVYESIDFFKAPGIAKFLKPELEFIDLGEGFLINRPPLFKKLRVNNASPGPEVNFEARPTVAVDTFGLASVIFALRTGKPLFKTPIGGAQYVAANIRETLGPFPEEWVALMNNRLEAWNRAKGPSKLEPSRAERVKAIYRKESLAQQVAAVGKVKGWLSATPIGSVESEVFQDLLRNMMKHKPADRIGMEEVFSHPWVNSKVVSSYPEWLVCLPASDLGYRWELDRSLDKDYVPNPDPCRDFDHYYLPSA</sequence>
<dbReference type="PROSITE" id="PS00107">
    <property type="entry name" value="PROTEIN_KINASE_ATP"/>
    <property type="match status" value="1"/>
</dbReference>
<feature type="domain" description="Protein kinase" evidence="7">
    <location>
        <begin position="54"/>
        <end position="436"/>
    </location>
</feature>
<comment type="caution">
    <text evidence="8">The sequence shown here is derived from an EMBL/GenBank/DDBJ whole genome shotgun (WGS) entry which is preliminary data.</text>
</comment>
<evidence type="ECO:0000256" key="4">
    <source>
        <dbReference type="ARBA" id="ARBA00022777"/>
    </source>
</evidence>
<evidence type="ECO:0000259" key="7">
    <source>
        <dbReference type="PROSITE" id="PS50011"/>
    </source>
</evidence>
<dbReference type="Gene3D" id="3.30.200.20">
    <property type="entry name" value="Phosphorylase Kinase, domain 1"/>
    <property type="match status" value="1"/>
</dbReference>
<evidence type="ECO:0000256" key="1">
    <source>
        <dbReference type="ARBA" id="ARBA00022527"/>
    </source>
</evidence>
<reference evidence="8 9" key="1">
    <citation type="submission" date="2023-08" db="EMBL/GenBank/DDBJ databases">
        <title>Black Yeasts Isolated from many extreme environments.</title>
        <authorList>
            <person name="Coleine C."/>
            <person name="Stajich J.E."/>
            <person name="Selbmann L."/>
        </authorList>
    </citation>
    <scope>NUCLEOTIDE SEQUENCE [LARGE SCALE GENOMIC DNA]</scope>
    <source>
        <strain evidence="8 9">CCFEE 5792</strain>
    </source>
</reference>
<dbReference type="GeneID" id="89968479"/>
<dbReference type="SUPFAM" id="SSF56112">
    <property type="entry name" value="Protein kinase-like (PK-like)"/>
    <property type="match status" value="1"/>
</dbReference>
<gene>
    <name evidence="8" type="ORF">LTR84_000257</name>
</gene>
<protein>
    <recommendedName>
        <fullName evidence="7">Protein kinase domain-containing protein</fullName>
    </recommendedName>
</protein>
<proteinExistence type="predicted"/>
<dbReference type="EMBL" id="JAVRRD010000001">
    <property type="protein sequence ID" value="KAK5064424.1"/>
    <property type="molecule type" value="Genomic_DNA"/>
</dbReference>
<dbReference type="GO" id="GO:0005524">
    <property type="term" value="F:ATP binding"/>
    <property type="evidence" value="ECO:0007669"/>
    <property type="project" value="UniProtKB-UniRule"/>
</dbReference>
<keyword evidence="3 6" id="KW-0547">Nucleotide-binding</keyword>
<keyword evidence="9" id="KW-1185">Reference proteome</keyword>
<dbReference type="InterPro" id="IPR011009">
    <property type="entry name" value="Kinase-like_dom_sf"/>
</dbReference>
<name>A0AAV9NQ07_9EURO</name>
<keyword evidence="1" id="KW-0723">Serine/threonine-protein kinase</keyword>
<evidence type="ECO:0000256" key="5">
    <source>
        <dbReference type="ARBA" id="ARBA00022840"/>
    </source>
</evidence>
<accession>A0AAV9NQ07</accession>
<evidence type="ECO:0000256" key="6">
    <source>
        <dbReference type="PROSITE-ProRule" id="PRU10141"/>
    </source>
</evidence>
<keyword evidence="4" id="KW-0418">Kinase</keyword>
<evidence type="ECO:0000313" key="9">
    <source>
        <dbReference type="Proteomes" id="UP001358417"/>
    </source>
</evidence>
<dbReference type="Gene3D" id="1.10.510.10">
    <property type="entry name" value="Transferase(Phosphotransferase) domain 1"/>
    <property type="match status" value="1"/>
</dbReference>
<organism evidence="8 9">
    <name type="scientific">Exophiala bonariae</name>
    <dbReference type="NCBI Taxonomy" id="1690606"/>
    <lineage>
        <taxon>Eukaryota</taxon>
        <taxon>Fungi</taxon>
        <taxon>Dikarya</taxon>
        <taxon>Ascomycota</taxon>
        <taxon>Pezizomycotina</taxon>
        <taxon>Eurotiomycetes</taxon>
        <taxon>Chaetothyriomycetidae</taxon>
        <taxon>Chaetothyriales</taxon>
        <taxon>Herpotrichiellaceae</taxon>
        <taxon>Exophiala</taxon>
    </lineage>
</organism>
<dbReference type="AlphaFoldDB" id="A0AAV9NQ07"/>
<evidence type="ECO:0000313" key="8">
    <source>
        <dbReference type="EMBL" id="KAK5064424.1"/>
    </source>
</evidence>